<dbReference type="Pfam" id="PF07872">
    <property type="entry name" value="DUF1659"/>
    <property type="match status" value="1"/>
</dbReference>
<sequence length="74" mass="8180">MGYEFLSQSVNITFQNDAKYVKGKKTRSFRNVKQDATAAGLKKVAEALLPLLDGDVLVDIELVQHQTIDLDTVA</sequence>
<feature type="domain" description="DUF1659" evidence="1">
    <location>
        <begin position="4"/>
        <end position="68"/>
    </location>
</feature>
<proteinExistence type="predicted"/>
<comment type="caution">
    <text evidence="2">The sequence shown here is derived from an EMBL/GenBank/DDBJ whole genome shotgun (WGS) entry which is preliminary data.</text>
</comment>
<dbReference type="AlphaFoldDB" id="A0A0R1GUZ6"/>
<dbReference type="PATRIC" id="fig|1423722.3.peg.880"/>
<dbReference type="InterPro" id="IPR012454">
    <property type="entry name" value="DUF1659"/>
</dbReference>
<evidence type="ECO:0000313" key="2">
    <source>
        <dbReference type="EMBL" id="KRK38092.1"/>
    </source>
</evidence>
<gene>
    <name evidence="2" type="ORF">FC62_GL000864</name>
</gene>
<dbReference type="RefSeq" id="WP_054746475.1">
    <property type="nucleotide sequence ID" value="NZ_AZCV01000002.1"/>
</dbReference>
<evidence type="ECO:0000259" key="1">
    <source>
        <dbReference type="Pfam" id="PF07872"/>
    </source>
</evidence>
<dbReference type="Proteomes" id="UP000050909">
    <property type="component" value="Unassembled WGS sequence"/>
</dbReference>
<reference evidence="2 3" key="1">
    <citation type="journal article" date="2015" name="Genome Announc.">
        <title>Expanding the biotechnology potential of lactobacilli through comparative genomics of 213 strains and associated genera.</title>
        <authorList>
            <person name="Sun Z."/>
            <person name="Harris H.M."/>
            <person name="McCann A."/>
            <person name="Guo C."/>
            <person name="Argimon S."/>
            <person name="Zhang W."/>
            <person name="Yang X."/>
            <person name="Jeffery I.B."/>
            <person name="Cooney J.C."/>
            <person name="Kagawa T.F."/>
            <person name="Liu W."/>
            <person name="Song Y."/>
            <person name="Salvetti E."/>
            <person name="Wrobel A."/>
            <person name="Rasinkangas P."/>
            <person name="Parkhill J."/>
            <person name="Rea M.C."/>
            <person name="O'Sullivan O."/>
            <person name="Ritari J."/>
            <person name="Douillard F.P."/>
            <person name="Paul Ross R."/>
            <person name="Yang R."/>
            <person name="Briner A.E."/>
            <person name="Felis G.E."/>
            <person name="de Vos W.M."/>
            <person name="Barrangou R."/>
            <person name="Klaenhammer T.R."/>
            <person name="Caufield P.W."/>
            <person name="Cui Y."/>
            <person name="Zhang H."/>
            <person name="O'Toole P.W."/>
        </authorList>
    </citation>
    <scope>NUCLEOTIDE SEQUENCE [LARGE SCALE GENOMIC DNA]</scope>
    <source>
        <strain evidence="2 3">DSM 20534</strain>
    </source>
</reference>
<organism evidence="2 3">
    <name type="scientific">Amylolactobacillus amylotrophicus DSM 20534</name>
    <dbReference type="NCBI Taxonomy" id="1423722"/>
    <lineage>
        <taxon>Bacteria</taxon>
        <taxon>Bacillati</taxon>
        <taxon>Bacillota</taxon>
        <taxon>Bacilli</taxon>
        <taxon>Lactobacillales</taxon>
        <taxon>Lactobacillaceae</taxon>
        <taxon>Amylolactobacillus</taxon>
    </lineage>
</organism>
<evidence type="ECO:0000313" key="3">
    <source>
        <dbReference type="Proteomes" id="UP000050909"/>
    </source>
</evidence>
<accession>A0A0R1GUZ6</accession>
<protein>
    <recommendedName>
        <fullName evidence="1">DUF1659 domain-containing protein</fullName>
    </recommendedName>
</protein>
<name>A0A0R1GUZ6_9LACO</name>
<dbReference type="EMBL" id="AZCV01000002">
    <property type="protein sequence ID" value="KRK38092.1"/>
    <property type="molecule type" value="Genomic_DNA"/>
</dbReference>
<keyword evidence="3" id="KW-1185">Reference proteome</keyword>